<feature type="transmembrane region" description="Helical" evidence="6">
    <location>
        <begin position="353"/>
        <end position="376"/>
    </location>
</feature>
<feature type="transmembrane region" description="Helical" evidence="6">
    <location>
        <begin position="428"/>
        <end position="445"/>
    </location>
</feature>
<dbReference type="Proteomes" id="UP000076964">
    <property type="component" value="Unassembled WGS sequence"/>
</dbReference>
<feature type="transmembrane region" description="Helical" evidence="6">
    <location>
        <begin position="203"/>
        <end position="224"/>
    </location>
</feature>
<keyword evidence="3 6" id="KW-0812">Transmembrane</keyword>
<reference evidence="7 8" key="1">
    <citation type="submission" date="2016-02" db="EMBL/GenBank/DDBJ databases">
        <title>Draft genome sequence of Thermodesulfatator sp. S606.</title>
        <authorList>
            <person name="Lai Q."/>
            <person name="Cao J."/>
            <person name="Dupont S."/>
            <person name="Shao Z."/>
            <person name="Jebbar M."/>
            <person name="Alain K."/>
        </authorList>
    </citation>
    <scope>NUCLEOTIDE SEQUENCE [LARGE SCALE GENOMIC DNA]</scope>
    <source>
        <strain evidence="7 8">S606</strain>
    </source>
</reference>
<feature type="transmembrane region" description="Helical" evidence="6">
    <location>
        <begin position="114"/>
        <end position="136"/>
    </location>
</feature>
<feature type="transmembrane region" description="Helical" evidence="6">
    <location>
        <begin position="85"/>
        <end position="102"/>
    </location>
</feature>
<dbReference type="InterPro" id="IPR023171">
    <property type="entry name" value="Na/H_antiporter_dom_sf"/>
</dbReference>
<feature type="transmembrane region" description="Helical" evidence="6">
    <location>
        <begin position="391"/>
        <end position="416"/>
    </location>
</feature>
<comment type="catalytic activity">
    <reaction evidence="6">
        <text>Na(+)(in) + 2 H(+)(out) = Na(+)(out) + 2 H(+)(in)</text>
        <dbReference type="Rhea" id="RHEA:29251"/>
        <dbReference type="ChEBI" id="CHEBI:15378"/>
        <dbReference type="ChEBI" id="CHEBI:29101"/>
    </reaction>
</comment>
<keyword evidence="6" id="KW-0406">Ion transport</keyword>
<accession>A0A177E7J2</accession>
<evidence type="ECO:0000313" key="8">
    <source>
        <dbReference type="Proteomes" id="UP000076964"/>
    </source>
</evidence>
<keyword evidence="6" id="KW-0739">Sodium transport</keyword>
<keyword evidence="2 6" id="KW-1003">Cell membrane</keyword>
<keyword evidence="6" id="KW-0050">Antiport</keyword>
<dbReference type="InterPro" id="IPR004670">
    <property type="entry name" value="NhaA"/>
</dbReference>
<feature type="transmembrane region" description="Helical" evidence="6">
    <location>
        <begin position="174"/>
        <end position="197"/>
    </location>
</feature>
<feature type="transmembrane region" description="Helical" evidence="6">
    <location>
        <begin position="320"/>
        <end position="341"/>
    </location>
</feature>
<dbReference type="Pfam" id="PF06965">
    <property type="entry name" value="Na_H_antiport_1"/>
    <property type="match status" value="1"/>
</dbReference>
<dbReference type="EMBL" id="LSFI01000037">
    <property type="protein sequence ID" value="OAG27202.1"/>
    <property type="molecule type" value="Genomic_DNA"/>
</dbReference>
<comment type="caution">
    <text evidence="7">The sequence shown here is derived from an EMBL/GenBank/DDBJ whole genome shotgun (WGS) entry which is preliminary data.</text>
</comment>
<dbReference type="PANTHER" id="PTHR30341">
    <property type="entry name" value="SODIUM ION/PROTON ANTIPORTER NHAA-RELATED"/>
    <property type="match status" value="1"/>
</dbReference>
<organism evidence="7 8">
    <name type="scientific">Thermodesulfatator autotrophicus</name>
    <dbReference type="NCBI Taxonomy" id="1795632"/>
    <lineage>
        <taxon>Bacteria</taxon>
        <taxon>Pseudomonadati</taxon>
        <taxon>Thermodesulfobacteriota</taxon>
        <taxon>Thermodesulfobacteria</taxon>
        <taxon>Thermodesulfobacteriales</taxon>
        <taxon>Thermodesulfatatoraceae</taxon>
        <taxon>Thermodesulfatator</taxon>
    </lineage>
</organism>
<keyword evidence="6" id="KW-0813">Transport</keyword>
<evidence type="ECO:0000313" key="7">
    <source>
        <dbReference type="EMBL" id="OAG27202.1"/>
    </source>
</evidence>
<comment type="similarity">
    <text evidence="6">Belongs to the NhaA Na(+)/H(+) (TC 2.A.33) antiporter family.</text>
</comment>
<evidence type="ECO:0000256" key="4">
    <source>
        <dbReference type="ARBA" id="ARBA00022989"/>
    </source>
</evidence>
<evidence type="ECO:0000256" key="5">
    <source>
        <dbReference type="ARBA" id="ARBA00023136"/>
    </source>
</evidence>
<proteinExistence type="inferred from homology"/>
<dbReference type="GO" id="GO:0006885">
    <property type="term" value="P:regulation of pH"/>
    <property type="evidence" value="ECO:0007669"/>
    <property type="project" value="UniProtKB-UniRule"/>
</dbReference>
<comment type="function">
    <text evidence="6">Na(+)/H(+) antiporter that extrudes sodium in exchange for external protons.</text>
</comment>
<dbReference type="OrthoDB" id="9808135at2"/>
<dbReference type="GO" id="GO:0015385">
    <property type="term" value="F:sodium:proton antiporter activity"/>
    <property type="evidence" value="ECO:0007669"/>
    <property type="project" value="UniProtKB-UniRule"/>
</dbReference>
<dbReference type="NCBIfam" id="TIGR00773">
    <property type="entry name" value="NhaA"/>
    <property type="match status" value="1"/>
</dbReference>
<keyword evidence="6" id="KW-0915">Sodium</keyword>
<gene>
    <name evidence="6" type="primary">nhaA</name>
    <name evidence="7" type="ORF">TH606_08195</name>
</gene>
<keyword evidence="4 6" id="KW-1133">Transmembrane helix</keyword>
<dbReference type="GO" id="GO:0005886">
    <property type="term" value="C:plasma membrane"/>
    <property type="evidence" value="ECO:0007669"/>
    <property type="project" value="UniProtKB-SubCell"/>
</dbReference>
<dbReference type="STRING" id="1795632.TH606_08195"/>
<evidence type="ECO:0000256" key="3">
    <source>
        <dbReference type="ARBA" id="ARBA00022692"/>
    </source>
</evidence>
<dbReference type="RefSeq" id="WP_068542830.1">
    <property type="nucleotide sequence ID" value="NZ_LSFI01000037.1"/>
</dbReference>
<comment type="subcellular location">
    <subcellularLocation>
        <location evidence="1">Cell inner membrane</location>
        <topology evidence="1">Multi-pass membrane protein</topology>
    </subcellularLocation>
    <subcellularLocation>
        <location evidence="6">Cell membrane</location>
        <topology evidence="6">Multi-pass membrane protein</topology>
    </subcellularLocation>
</comment>
<dbReference type="PANTHER" id="PTHR30341:SF0">
    <property type="entry name" value="NA(+)_H(+) ANTIPORTER NHAA"/>
    <property type="match status" value="1"/>
</dbReference>
<feature type="transmembrane region" description="Helical" evidence="6">
    <location>
        <begin position="148"/>
        <end position="167"/>
    </location>
</feature>
<keyword evidence="8" id="KW-1185">Reference proteome</keyword>
<keyword evidence="5 6" id="KW-0472">Membrane</keyword>
<dbReference type="Gene3D" id="1.20.1530.10">
    <property type="entry name" value="Na+/H+ antiporter like domain"/>
    <property type="match status" value="1"/>
</dbReference>
<protein>
    <recommendedName>
        <fullName evidence="6">Na(+)/H(+) antiporter NhaA</fullName>
    </recommendedName>
    <alternativeName>
        <fullName evidence="6">Sodium/proton antiporter NhaA</fullName>
    </alternativeName>
</protein>
<evidence type="ECO:0000256" key="1">
    <source>
        <dbReference type="ARBA" id="ARBA00004429"/>
    </source>
</evidence>
<feature type="transmembrane region" description="Helical" evidence="6">
    <location>
        <begin position="37"/>
        <end position="57"/>
    </location>
</feature>
<evidence type="ECO:0000256" key="6">
    <source>
        <dbReference type="HAMAP-Rule" id="MF_01844"/>
    </source>
</evidence>
<sequence>MEPRNFLPEDYRVFAPWEKVTDRILTPIERFIKSQTATALSLMIMTVVALILANSPLSEVYHHFFKTPFTICFGDHCFSLTLHHWINDGLMTLFFFLIGLEIKREILVGELANLRAALLPVLAAIGGMVVPALLYVSMNYGKPTIDGWGIPMATDIAFAISVIVLLGRRIPSSLLTFLVALAIVDDLGAVLVIALFYTKSLNFIALGIAALFLVGLTILSLAGIRHVLPYFLGGLCVWAAMLVSGVHATVAGVLTAFTIPSTPKLNPLHFRDTLERLLKGKCKPSTDPRILSEAQQTIVEAVHTVSVEVRSPLWRMEHALHLPVALIVIPLFALANAGVKLDFSSITAIWQDSIASGIFLGLLLGKPIGIVGMTWLGHKLKIVSFPPGVTIFHYIGVGLLAGIGFTMSIFIAELAFYGQADHLAKAKAAIILASFLAGVLGYIWLRLLSSKKVAG</sequence>
<dbReference type="HAMAP" id="MF_01844">
    <property type="entry name" value="NhaA"/>
    <property type="match status" value="1"/>
</dbReference>
<feature type="transmembrane region" description="Helical" evidence="6">
    <location>
        <begin position="231"/>
        <end position="259"/>
    </location>
</feature>
<name>A0A177E7J2_9BACT</name>
<evidence type="ECO:0000256" key="2">
    <source>
        <dbReference type="ARBA" id="ARBA00022475"/>
    </source>
</evidence>
<dbReference type="AlphaFoldDB" id="A0A177E7J2"/>